<keyword evidence="3" id="KW-1185">Reference proteome</keyword>
<organism evidence="2 3">
    <name type="scientific">Endozoicomonas gorgoniicola</name>
    <dbReference type="NCBI Taxonomy" id="1234144"/>
    <lineage>
        <taxon>Bacteria</taxon>
        <taxon>Pseudomonadati</taxon>
        <taxon>Pseudomonadota</taxon>
        <taxon>Gammaproteobacteria</taxon>
        <taxon>Oceanospirillales</taxon>
        <taxon>Endozoicomonadaceae</taxon>
        <taxon>Endozoicomonas</taxon>
    </lineage>
</organism>
<gene>
    <name evidence="2" type="ORF">NX722_03390</name>
</gene>
<accession>A0ABT3MQS1</accession>
<dbReference type="Proteomes" id="UP001209854">
    <property type="component" value="Unassembled WGS sequence"/>
</dbReference>
<dbReference type="EMBL" id="JAPFCC010000001">
    <property type="protein sequence ID" value="MCW7551702.1"/>
    <property type="molecule type" value="Genomic_DNA"/>
</dbReference>
<evidence type="ECO:0000313" key="3">
    <source>
        <dbReference type="Proteomes" id="UP001209854"/>
    </source>
</evidence>
<proteinExistence type="predicted"/>
<reference evidence="2 3" key="1">
    <citation type="submission" date="2022-10" db="EMBL/GenBank/DDBJ databases">
        <title>High-quality genome sequences of two octocoral-associated bacteria, Endozoicomonas euniceicola EF212 and Endozoicomonas gorgoniicola PS125.</title>
        <authorList>
            <person name="Chiou Y.-J."/>
            <person name="Chen Y.-H."/>
        </authorList>
    </citation>
    <scope>NUCLEOTIDE SEQUENCE [LARGE SCALE GENOMIC DNA]</scope>
    <source>
        <strain evidence="2 3">PS125</strain>
    </source>
</reference>
<feature type="region of interest" description="Disordered" evidence="1">
    <location>
        <begin position="1"/>
        <end position="26"/>
    </location>
</feature>
<comment type="caution">
    <text evidence="2">The sequence shown here is derived from an EMBL/GenBank/DDBJ whole genome shotgun (WGS) entry which is preliminary data.</text>
</comment>
<dbReference type="RefSeq" id="WP_262566713.1">
    <property type="nucleotide sequence ID" value="NZ_JAPFCC010000001.1"/>
</dbReference>
<evidence type="ECO:0008006" key="4">
    <source>
        <dbReference type="Google" id="ProtNLM"/>
    </source>
</evidence>
<name>A0ABT3MQS1_9GAMM</name>
<evidence type="ECO:0000313" key="2">
    <source>
        <dbReference type="EMBL" id="MCW7551702.1"/>
    </source>
</evidence>
<evidence type="ECO:0000256" key="1">
    <source>
        <dbReference type="SAM" id="MobiDB-lite"/>
    </source>
</evidence>
<sequence>MKDGKRKGKREQNKSGGKRTRGPASCQEVSCGTLSFYDAWGERLSTVRIGRMPESKKVTLKNSLSELLDEARRQ</sequence>
<protein>
    <recommendedName>
        <fullName evidence="4">Addiction module toxin RelE</fullName>
    </recommendedName>
</protein>